<feature type="region of interest" description="Disordered" evidence="2">
    <location>
        <begin position="56"/>
        <end position="104"/>
    </location>
</feature>
<evidence type="ECO:0000256" key="2">
    <source>
        <dbReference type="SAM" id="MobiDB-lite"/>
    </source>
</evidence>
<evidence type="ECO:0000313" key="4">
    <source>
        <dbReference type="Proteomes" id="UP001303373"/>
    </source>
</evidence>
<sequence>MLDELERHSTITNHASYLADVLNLTENQVEDDLDRRLRMEAKDLGLDAEGYMQTLRPQSAAQPYMTDIRRRSQESSYSRASHSTGLTSNFSDVSKENHGNGGPRLRASLSIRDYDAFLARGTPDGQHFLSFSLPTTPSQSTFSLPLSSPITSPKKHFRRIRGLSLLRLNRNTSSSSLPERCPHCARDPISQRRAVHKLPCGHRLCTLALRSTIATATQGETGAVPSCCGIPIPGNLIEHVMTLAEQEIFLERVEQWDDMASNAPSSRRDSVATGLPMSSIRPEFHHSPARDSDADSLLPKMGKDLDHVLDLPEFRILRQQQGDLLDRFVAWTEQRRSNLDRQNQETRRELKTRHELDVEAMMDHHLTVLADAEDKQVKAEADLREFQEQELRDNATALKHMEAYCAGTYSTGDPHHRLVTEQDRIELEKRRGIRAVLETKHANGINVLRGEQSRRMRSREHRQAKELQDLLRAHQVEEHHLEQAFAQSFLLLDEEIAEKKMRIRARWQLQIAIFIKRLEIGSVRDDVLSSVFGNTAFRLEFGYGGV</sequence>
<proteinExistence type="predicted"/>
<dbReference type="EMBL" id="CP138585">
    <property type="protein sequence ID" value="WPH01812.1"/>
    <property type="molecule type" value="Genomic_DNA"/>
</dbReference>
<keyword evidence="1" id="KW-0175">Coiled coil</keyword>
<protein>
    <submittedName>
        <fullName evidence="3">Uncharacterized protein</fullName>
    </submittedName>
</protein>
<organism evidence="3 4">
    <name type="scientific">Acrodontium crateriforme</name>
    <dbReference type="NCBI Taxonomy" id="150365"/>
    <lineage>
        <taxon>Eukaryota</taxon>
        <taxon>Fungi</taxon>
        <taxon>Dikarya</taxon>
        <taxon>Ascomycota</taxon>
        <taxon>Pezizomycotina</taxon>
        <taxon>Dothideomycetes</taxon>
        <taxon>Dothideomycetidae</taxon>
        <taxon>Mycosphaerellales</taxon>
        <taxon>Teratosphaeriaceae</taxon>
        <taxon>Acrodontium</taxon>
    </lineage>
</organism>
<keyword evidence="4" id="KW-1185">Reference proteome</keyword>
<dbReference type="AlphaFoldDB" id="A0AAQ3M4P3"/>
<dbReference type="Proteomes" id="UP001303373">
    <property type="component" value="Chromosome 6"/>
</dbReference>
<feature type="compositionally biased region" description="Polar residues" evidence="2">
    <location>
        <begin position="74"/>
        <end position="92"/>
    </location>
</feature>
<name>A0AAQ3M4P3_9PEZI</name>
<feature type="coiled-coil region" evidence="1">
    <location>
        <begin position="329"/>
        <end position="389"/>
    </location>
</feature>
<evidence type="ECO:0000256" key="1">
    <source>
        <dbReference type="SAM" id="Coils"/>
    </source>
</evidence>
<gene>
    <name evidence="3" type="ORF">R9X50_00466600</name>
</gene>
<accession>A0AAQ3M4P3</accession>
<reference evidence="3 4" key="1">
    <citation type="submission" date="2023-11" db="EMBL/GenBank/DDBJ databases">
        <title>An acidophilic fungus is an integral part of prey digestion in a carnivorous sundew plant.</title>
        <authorList>
            <person name="Tsai I.J."/>
        </authorList>
    </citation>
    <scope>NUCLEOTIDE SEQUENCE [LARGE SCALE GENOMIC DNA]</scope>
    <source>
        <strain evidence="3">169a</strain>
    </source>
</reference>
<evidence type="ECO:0000313" key="3">
    <source>
        <dbReference type="EMBL" id="WPH01812.1"/>
    </source>
</evidence>